<dbReference type="SUPFAM" id="SSF55874">
    <property type="entry name" value="ATPase domain of HSP90 chaperone/DNA topoisomerase II/histidine kinase"/>
    <property type="match status" value="1"/>
</dbReference>
<name>A0A1Y2F8B2_9FUNG</name>
<dbReference type="OrthoDB" id="10263226at2759"/>
<organism evidence="8 9">
    <name type="scientific">Neocallimastix californiae</name>
    <dbReference type="NCBI Taxonomy" id="1754190"/>
    <lineage>
        <taxon>Eukaryota</taxon>
        <taxon>Fungi</taxon>
        <taxon>Fungi incertae sedis</taxon>
        <taxon>Chytridiomycota</taxon>
        <taxon>Chytridiomycota incertae sedis</taxon>
        <taxon>Neocallimastigomycetes</taxon>
        <taxon>Neocallimastigales</taxon>
        <taxon>Neocallimastigaceae</taxon>
        <taxon>Neocallimastix</taxon>
    </lineage>
</organism>
<evidence type="ECO:0000256" key="4">
    <source>
        <dbReference type="ARBA" id="ARBA00023204"/>
    </source>
</evidence>
<feature type="compositionally biased region" description="Low complexity" evidence="6">
    <location>
        <begin position="405"/>
        <end position="429"/>
    </location>
</feature>
<dbReference type="STRING" id="1754190.A0A1Y2F8B2"/>
<evidence type="ECO:0000259" key="7">
    <source>
        <dbReference type="SMART" id="SM01340"/>
    </source>
</evidence>
<dbReference type="CDD" id="cd16926">
    <property type="entry name" value="HATPase_MutL-MLH-PMS-like"/>
    <property type="match status" value="1"/>
</dbReference>
<keyword evidence="5" id="KW-0539">Nucleus</keyword>
<evidence type="ECO:0000256" key="2">
    <source>
        <dbReference type="ARBA" id="ARBA00006082"/>
    </source>
</evidence>
<dbReference type="Proteomes" id="UP000193920">
    <property type="component" value="Unassembled WGS sequence"/>
</dbReference>
<comment type="caution">
    <text evidence="8">The sequence shown here is derived from an EMBL/GenBank/DDBJ whole genome shotgun (WGS) entry which is preliminary data.</text>
</comment>
<protein>
    <submittedName>
        <fullName evidence="8">DNA mismatch repair protein MutL</fullName>
    </submittedName>
</protein>
<feature type="compositionally biased region" description="Basic and acidic residues" evidence="6">
    <location>
        <begin position="837"/>
        <end position="847"/>
    </location>
</feature>
<evidence type="ECO:0000256" key="5">
    <source>
        <dbReference type="ARBA" id="ARBA00023242"/>
    </source>
</evidence>
<feature type="domain" description="DNA mismatch repair protein S5" evidence="7">
    <location>
        <begin position="231"/>
        <end position="350"/>
    </location>
</feature>
<dbReference type="InterPro" id="IPR032189">
    <property type="entry name" value="Mlh1_C"/>
</dbReference>
<dbReference type="CDD" id="cd03483">
    <property type="entry name" value="MutL_Trans_MLH1"/>
    <property type="match status" value="1"/>
</dbReference>
<evidence type="ECO:0000256" key="3">
    <source>
        <dbReference type="ARBA" id="ARBA00022763"/>
    </source>
</evidence>
<dbReference type="Gene3D" id="3.30.565.10">
    <property type="entry name" value="Histidine kinase-like ATPase, C-terminal domain"/>
    <property type="match status" value="1"/>
</dbReference>
<dbReference type="GO" id="GO:0140664">
    <property type="term" value="F:ATP-dependent DNA damage sensor activity"/>
    <property type="evidence" value="ECO:0007669"/>
    <property type="project" value="InterPro"/>
</dbReference>
<dbReference type="InterPro" id="IPR036890">
    <property type="entry name" value="HATPase_C_sf"/>
</dbReference>
<dbReference type="InterPro" id="IPR002099">
    <property type="entry name" value="MutL/Mlh/PMS"/>
</dbReference>
<keyword evidence="3" id="KW-0227">DNA damage</keyword>
<dbReference type="PROSITE" id="PS00058">
    <property type="entry name" value="DNA_MISMATCH_REPAIR_1"/>
    <property type="match status" value="1"/>
</dbReference>
<dbReference type="Pfam" id="PF13589">
    <property type="entry name" value="HATPase_c_3"/>
    <property type="match status" value="1"/>
</dbReference>
<evidence type="ECO:0000256" key="6">
    <source>
        <dbReference type="SAM" id="MobiDB-lite"/>
    </source>
</evidence>
<sequence>MSESNKSAEPKKKRNILKLDETVINRIAAGEVIQRPANALKELMENSLDAGATNIQITVKDGGLKLLQIQDNGSGIAKDDLDIICERFTTSKLKEFNDLYSINTFGFRGEALASISHVARVTITTKTADDTCAYRAYYIDGKLKAPRPGMSSEPRPCAGNKGTQITAEDLFYNVATRRKALKSPGEEYNRILDIVTRYAIHFSGISFSCKKQGSNTTDIYTSSSSTHVDNIRQIYGLQISRELIKIDYTAENHDYKASGYITNANYNTKKMIFLLFINHRAVECSSLKKAIINLYSSYLPKGTHPFVYLSLEINPNNVDVNVHPTKREVNFLNEEIIVDHICEQMQNYLANANASRTFFTQSLLTQDTSFEKENKQKKNKRVYDRDLVRTDSKSQSIDVFLAKPSNINNSNDDNDNINNNNNNNNISIISDHHQHNNTNNKIRNITDISTLKSRFSSPSNSSTQSSSRVEIFDINKSNLKSSFNRNNDDILEDSSNIFSSNKLKSKINDRRKQIDDDDENSNDDDDDDLMTIKKPSKTQSKITNIEIFDTNNTGSSLKRLSGSTSNDDYKSTNLLNNNSNKRVKYGNDQEETTTIKNPVFITSIEMNEEDEDINDDLSLSQKNEMNKYEEDFKIIQNNSREWNDVKLTSVLNLREMVDKNDNKGISNFFHNHTFVGCVDETLALIQYQTKLYLVNYQETSRELFYQLVLRQFSNFGFINLTQKLPIYDLLMISLEAEEEENGWDESLQSKEEIAKNITELLIEKREMLLEYFSITLDDKGHLETLPIILKGYIPNMDKLPGFLLRLGIECNWEEEQECFRTVSQEIAIFYSTEAPIIDHPENSDSKDNNNNTTTTTNNNNNNNNNMDKQENEDEDENKSVNNSLIIDETEKDPAMAQFYWNIQHVIFPAFKKESFKGCNRLVDERYIMEIANLHDLYRIFERC</sequence>
<dbReference type="InterPro" id="IPR020568">
    <property type="entry name" value="Ribosomal_Su5_D2-typ_SF"/>
</dbReference>
<dbReference type="Gene3D" id="3.30.230.10">
    <property type="match status" value="1"/>
</dbReference>
<keyword evidence="4" id="KW-0234">DNA repair</keyword>
<dbReference type="FunFam" id="3.30.565.10:FF:000109">
    <property type="entry name" value="Related to MLH1-DNA mismatch repair protein"/>
    <property type="match status" value="1"/>
</dbReference>
<feature type="region of interest" description="Disordered" evidence="6">
    <location>
        <begin position="553"/>
        <end position="584"/>
    </location>
</feature>
<dbReference type="SUPFAM" id="SSF54211">
    <property type="entry name" value="Ribosomal protein S5 domain 2-like"/>
    <property type="match status" value="1"/>
</dbReference>
<dbReference type="EMBL" id="MCOG01000015">
    <property type="protein sequence ID" value="ORY79155.1"/>
    <property type="molecule type" value="Genomic_DNA"/>
</dbReference>
<dbReference type="GO" id="GO:0016887">
    <property type="term" value="F:ATP hydrolysis activity"/>
    <property type="evidence" value="ECO:0007669"/>
    <property type="project" value="InterPro"/>
</dbReference>
<feature type="region of interest" description="Disordered" evidence="6">
    <location>
        <begin position="837"/>
        <end position="878"/>
    </location>
</feature>
<dbReference type="InterPro" id="IPR014762">
    <property type="entry name" value="DNA_mismatch_repair_CS"/>
</dbReference>
<feature type="compositionally biased region" description="Polar residues" evidence="6">
    <location>
        <begin position="553"/>
        <end position="566"/>
    </location>
</feature>
<dbReference type="GO" id="GO:0032389">
    <property type="term" value="C:MutLalpha complex"/>
    <property type="evidence" value="ECO:0007669"/>
    <property type="project" value="TreeGrafter"/>
</dbReference>
<dbReference type="InterPro" id="IPR014721">
    <property type="entry name" value="Ribsml_uS5_D2-typ_fold_subgr"/>
</dbReference>
<reference evidence="8 9" key="1">
    <citation type="submission" date="2016-08" db="EMBL/GenBank/DDBJ databases">
        <title>A Parts List for Fungal Cellulosomes Revealed by Comparative Genomics.</title>
        <authorList>
            <consortium name="DOE Joint Genome Institute"/>
            <person name="Haitjema C.H."/>
            <person name="Gilmore S.P."/>
            <person name="Henske J.K."/>
            <person name="Solomon K.V."/>
            <person name="De Groot R."/>
            <person name="Kuo A."/>
            <person name="Mondo S.J."/>
            <person name="Salamov A.A."/>
            <person name="Labutti K."/>
            <person name="Zhao Z."/>
            <person name="Chiniquy J."/>
            <person name="Barry K."/>
            <person name="Brewer H.M."/>
            <person name="Purvine S.O."/>
            <person name="Wright A.T."/>
            <person name="Boxma B."/>
            <person name="Van Alen T."/>
            <person name="Hackstein J.H."/>
            <person name="Baker S.E."/>
            <person name="Grigoriev I.V."/>
            <person name="O'Malley M.A."/>
        </authorList>
    </citation>
    <scope>NUCLEOTIDE SEQUENCE [LARGE SCALE GENOMIC DNA]</scope>
    <source>
        <strain evidence="8 9">G1</strain>
    </source>
</reference>
<evidence type="ECO:0000313" key="9">
    <source>
        <dbReference type="Proteomes" id="UP000193920"/>
    </source>
</evidence>
<dbReference type="NCBIfam" id="TIGR00585">
    <property type="entry name" value="mutl"/>
    <property type="match status" value="1"/>
</dbReference>
<dbReference type="GO" id="GO:0005524">
    <property type="term" value="F:ATP binding"/>
    <property type="evidence" value="ECO:0007669"/>
    <property type="project" value="InterPro"/>
</dbReference>
<feature type="region of interest" description="Disordered" evidence="6">
    <location>
        <begin position="508"/>
        <end position="537"/>
    </location>
</feature>
<accession>A0A1Y2F8B2</accession>
<dbReference type="Pfam" id="PF01119">
    <property type="entry name" value="DNA_mis_repair"/>
    <property type="match status" value="1"/>
</dbReference>
<dbReference type="AlphaFoldDB" id="A0A1Y2F8B2"/>
<evidence type="ECO:0000313" key="8">
    <source>
        <dbReference type="EMBL" id="ORY79155.1"/>
    </source>
</evidence>
<feature type="region of interest" description="Disordered" evidence="6">
    <location>
        <begin position="404"/>
        <end position="439"/>
    </location>
</feature>
<dbReference type="GO" id="GO:0030983">
    <property type="term" value="F:mismatched DNA binding"/>
    <property type="evidence" value="ECO:0007669"/>
    <property type="project" value="InterPro"/>
</dbReference>
<proteinExistence type="inferred from homology"/>
<feature type="compositionally biased region" description="Acidic residues" evidence="6">
    <location>
        <begin position="515"/>
        <end position="529"/>
    </location>
</feature>
<evidence type="ECO:0000256" key="1">
    <source>
        <dbReference type="ARBA" id="ARBA00004123"/>
    </source>
</evidence>
<dbReference type="SMART" id="SM01340">
    <property type="entry name" value="DNA_mis_repair"/>
    <property type="match status" value="1"/>
</dbReference>
<dbReference type="InterPro" id="IPR038973">
    <property type="entry name" value="MutL/Mlh/Pms-like"/>
</dbReference>
<dbReference type="FunFam" id="3.30.230.10:FF:000014">
    <property type="entry name" value="DNA mismatch repair protein Mlh1"/>
    <property type="match status" value="1"/>
</dbReference>
<comment type="subcellular location">
    <subcellularLocation>
        <location evidence="1">Nucleus</location>
    </subcellularLocation>
</comment>
<dbReference type="InterPro" id="IPR013507">
    <property type="entry name" value="DNA_mismatch_S5_2-like"/>
</dbReference>
<dbReference type="GO" id="GO:0006298">
    <property type="term" value="P:mismatch repair"/>
    <property type="evidence" value="ECO:0007669"/>
    <property type="project" value="InterPro"/>
</dbReference>
<comment type="similarity">
    <text evidence="2">Belongs to the DNA mismatch repair MutL/HexB family.</text>
</comment>
<gene>
    <name evidence="8" type="ORF">LY90DRAFT_449872</name>
</gene>
<feature type="compositionally biased region" description="Low complexity" evidence="6">
    <location>
        <begin position="571"/>
        <end position="580"/>
    </location>
</feature>
<keyword evidence="9" id="KW-1185">Reference proteome</keyword>
<dbReference type="PANTHER" id="PTHR10073:SF12">
    <property type="entry name" value="DNA MISMATCH REPAIR PROTEIN MLH1"/>
    <property type="match status" value="1"/>
</dbReference>
<dbReference type="PANTHER" id="PTHR10073">
    <property type="entry name" value="DNA MISMATCH REPAIR PROTEIN MLH, PMS, MUTL"/>
    <property type="match status" value="1"/>
</dbReference>
<dbReference type="Pfam" id="PF16413">
    <property type="entry name" value="Mlh1_C"/>
    <property type="match status" value="1"/>
</dbReference>
<feature type="compositionally biased region" description="Low complexity" evidence="6">
    <location>
        <begin position="848"/>
        <end position="866"/>
    </location>
</feature>